<dbReference type="InterPro" id="IPR023374">
    <property type="entry name" value="AttH-like_dom_sf"/>
</dbReference>
<dbReference type="Proteomes" id="UP001295462">
    <property type="component" value="Unassembled WGS sequence"/>
</dbReference>
<evidence type="ECO:0000259" key="1">
    <source>
        <dbReference type="Pfam" id="PF07143"/>
    </source>
</evidence>
<dbReference type="Gene3D" id="2.40.370.10">
    <property type="entry name" value="AttH-like domain"/>
    <property type="match status" value="2"/>
</dbReference>
<dbReference type="AlphaFoldDB" id="A0AAU9QH13"/>
<gene>
    <name evidence="2" type="ORF">THF1A12_10396</name>
</gene>
<dbReference type="InterPro" id="IPR010791">
    <property type="entry name" value="AttH_dom"/>
</dbReference>
<dbReference type="EMBL" id="CAKMUD010000001">
    <property type="protein sequence ID" value="CAH1565623.1"/>
    <property type="molecule type" value="Genomic_DNA"/>
</dbReference>
<dbReference type="Pfam" id="PF17186">
    <property type="entry name" value="Lipocalin_9"/>
    <property type="match status" value="1"/>
</dbReference>
<name>A0AAU9QH13_9VIBR</name>
<comment type="caution">
    <text evidence="2">The sequence shown here is derived from an EMBL/GenBank/DDBJ whole genome shotgun (WGS) entry which is preliminary data.</text>
</comment>
<dbReference type="PANTHER" id="PTHR38591:SF1">
    <property type="entry name" value="BLL1000 PROTEIN"/>
    <property type="match status" value="1"/>
</dbReference>
<evidence type="ECO:0000313" key="3">
    <source>
        <dbReference type="Proteomes" id="UP001295462"/>
    </source>
</evidence>
<organism evidence="2 3">
    <name type="scientific">Vibrio jasicida</name>
    <dbReference type="NCBI Taxonomy" id="766224"/>
    <lineage>
        <taxon>Bacteria</taxon>
        <taxon>Pseudomonadati</taxon>
        <taxon>Pseudomonadota</taxon>
        <taxon>Gammaproteobacteria</taxon>
        <taxon>Vibrionales</taxon>
        <taxon>Vibrionaceae</taxon>
        <taxon>Vibrio</taxon>
    </lineage>
</organism>
<reference evidence="2" key="1">
    <citation type="submission" date="2022-01" db="EMBL/GenBank/DDBJ databases">
        <authorList>
            <person name="Lagorce A."/>
        </authorList>
    </citation>
    <scope>NUCLEOTIDE SEQUENCE</scope>
    <source>
        <strain evidence="2">Th15_F1_A12</strain>
    </source>
</reference>
<dbReference type="PANTHER" id="PTHR38591">
    <property type="entry name" value="HYDROLASE"/>
    <property type="match status" value="1"/>
</dbReference>
<sequence>MTKNMKPKKIFSISVLVFVAFIALTGATLYFTHWAEATATKESDISAVLQRESKTIFEPVLPDEHVSLPQDFRFHPDYQHEWWNYFAKLQDKHGKVYNVQWSYFRVATDERDTRGWQNPQLFISHIVISNGSKVWKEQRVARGGIGQAGMTNRPFRLWIDNWTWRALGSTPFPGNLEVTTDTFGMDLNTTTSGPFVVNGDKGFQVKHALQSVASFSFSAPFLNVKGNLTLNGRDIEVTGAAWTQKEWGSGLIGEGQQGWDWFVFNLDDGRALTVSRYRHHGQVPHLFGTLATRSGKVINLTEKELTMTPLQVTGLSNGRRLPLQWIINVPEHNINLTTRIIKSDMWLPFVIPYWEGPILASGSNEAWGFMQLTGY</sequence>
<dbReference type="SUPFAM" id="SSF159245">
    <property type="entry name" value="AttH-like"/>
    <property type="match status" value="1"/>
</dbReference>
<dbReference type="Pfam" id="PF07143">
    <property type="entry name" value="CrtC"/>
    <property type="match status" value="1"/>
</dbReference>
<evidence type="ECO:0000313" key="2">
    <source>
        <dbReference type="EMBL" id="CAH1565623.1"/>
    </source>
</evidence>
<feature type="domain" description="AttH" evidence="1">
    <location>
        <begin position="80"/>
        <end position="249"/>
    </location>
</feature>
<accession>A0AAU9QH13</accession>
<proteinExistence type="predicted"/>
<protein>
    <submittedName>
        <fullName evidence="2">AttH component of AttEFGH ABC transport system</fullName>
    </submittedName>
</protein>